<organism evidence="1 2">
    <name type="scientific">Aquimarina spongiae</name>
    <dbReference type="NCBI Taxonomy" id="570521"/>
    <lineage>
        <taxon>Bacteria</taxon>
        <taxon>Pseudomonadati</taxon>
        <taxon>Bacteroidota</taxon>
        <taxon>Flavobacteriia</taxon>
        <taxon>Flavobacteriales</taxon>
        <taxon>Flavobacteriaceae</taxon>
        <taxon>Aquimarina</taxon>
    </lineage>
</organism>
<dbReference type="AlphaFoldDB" id="A0A1M6A1P5"/>
<keyword evidence="2" id="KW-1185">Reference proteome</keyword>
<evidence type="ECO:0008006" key="3">
    <source>
        <dbReference type="Google" id="ProtNLM"/>
    </source>
</evidence>
<dbReference type="InterPro" id="IPR011990">
    <property type="entry name" value="TPR-like_helical_dom_sf"/>
</dbReference>
<evidence type="ECO:0000313" key="2">
    <source>
        <dbReference type="Proteomes" id="UP000184432"/>
    </source>
</evidence>
<dbReference type="Proteomes" id="UP000184432">
    <property type="component" value="Unassembled WGS sequence"/>
</dbReference>
<accession>A0A1M6A1P5</accession>
<dbReference type="InterPro" id="IPR021314">
    <property type="entry name" value="DUF2911"/>
</dbReference>
<dbReference type="STRING" id="570521.SAMN04488508_10118"/>
<protein>
    <recommendedName>
        <fullName evidence="3">DUF2911 domain-containing protein</fullName>
    </recommendedName>
</protein>
<dbReference type="Pfam" id="PF11138">
    <property type="entry name" value="DUF2911"/>
    <property type="match status" value="1"/>
</dbReference>
<dbReference type="SUPFAM" id="SSF81901">
    <property type="entry name" value="HCP-like"/>
    <property type="match status" value="1"/>
</dbReference>
<proteinExistence type="predicted"/>
<evidence type="ECO:0000313" key="1">
    <source>
        <dbReference type="EMBL" id="SHI30345.1"/>
    </source>
</evidence>
<dbReference type="Gene3D" id="1.25.40.10">
    <property type="entry name" value="Tetratricopeptide repeat domain"/>
    <property type="match status" value="1"/>
</dbReference>
<name>A0A1M6A1P5_9FLAO</name>
<dbReference type="EMBL" id="FQYP01000001">
    <property type="protein sequence ID" value="SHI30345.1"/>
    <property type="molecule type" value="Genomic_DNA"/>
</dbReference>
<sequence length="299" mass="34594">MLSVKIKKLLVLIIAVFLIGSIQSQTDPVKEDLGRLNRPTTSQRAEVSQKIGISFIKVNYGRPNVKNRKIFGGLLQYGKIWRLGADYQTILDLQNEYIIQTDTIPKGKYALYAIPNKDKWTIIFNTDTNGWGQYTYKEENNVFKFEVERQDSPEFTETFTIGFMNTSMNNGELFIQWEDSRVRLPITIGKKHREEIEKNFTTALGLNERRVGYKYYLVSEYLFIEEKDYKKALAYIQKSIDTGNTAFYTHYLKGEILFAMGNKSAAVAAAREAQKNLFKGFSNPEWEHKIEKAIVDWGK</sequence>
<gene>
    <name evidence="1" type="ORF">SAMN04488508_10118</name>
</gene>
<reference evidence="2" key="1">
    <citation type="submission" date="2016-11" db="EMBL/GenBank/DDBJ databases">
        <authorList>
            <person name="Varghese N."/>
            <person name="Submissions S."/>
        </authorList>
    </citation>
    <scope>NUCLEOTIDE SEQUENCE [LARGE SCALE GENOMIC DNA]</scope>
    <source>
        <strain evidence="2">DSM 22623</strain>
    </source>
</reference>